<keyword evidence="10 14" id="KW-0408">Iron</keyword>
<dbReference type="InterPro" id="IPR023170">
    <property type="entry name" value="HhH_base_excis_C"/>
</dbReference>
<dbReference type="PANTHER" id="PTHR42944:SF1">
    <property type="entry name" value="ADENINE DNA GLYCOSYLASE"/>
    <property type="match status" value="1"/>
</dbReference>
<dbReference type="GO" id="GO:0006298">
    <property type="term" value="P:mismatch repair"/>
    <property type="evidence" value="ECO:0007669"/>
    <property type="project" value="TreeGrafter"/>
</dbReference>
<dbReference type="GO" id="GO:0034039">
    <property type="term" value="F:8-oxo-7,8-dihydroguanine DNA N-glycosylase activity"/>
    <property type="evidence" value="ECO:0007669"/>
    <property type="project" value="TreeGrafter"/>
</dbReference>
<keyword evidence="12" id="KW-0234">DNA repair</keyword>
<keyword evidence="8 14" id="KW-0227">DNA damage</keyword>
<evidence type="ECO:0000256" key="5">
    <source>
        <dbReference type="ARBA" id="ARBA00022023"/>
    </source>
</evidence>
<comment type="cofactor">
    <cofactor evidence="14">
        <name>[4Fe-4S] cluster</name>
        <dbReference type="ChEBI" id="CHEBI:49883"/>
    </cofactor>
    <text evidence="14">Binds 1 [4Fe-4S] cluster.</text>
</comment>
<dbReference type="CDD" id="cd03431">
    <property type="entry name" value="NUDIX_DNA_Glycosylase_C-MutY"/>
    <property type="match status" value="1"/>
</dbReference>
<evidence type="ECO:0000256" key="4">
    <source>
        <dbReference type="ARBA" id="ARBA00012045"/>
    </source>
</evidence>
<dbReference type="EMBL" id="BSOT01000006">
    <property type="protein sequence ID" value="GLR71733.1"/>
    <property type="molecule type" value="Genomic_DNA"/>
</dbReference>
<keyword evidence="13 14" id="KW-0326">Glycosidase</keyword>
<evidence type="ECO:0000256" key="6">
    <source>
        <dbReference type="ARBA" id="ARBA00022485"/>
    </source>
</evidence>
<evidence type="ECO:0000259" key="15">
    <source>
        <dbReference type="SMART" id="SM00478"/>
    </source>
</evidence>
<evidence type="ECO:0000256" key="14">
    <source>
        <dbReference type="RuleBase" id="RU365096"/>
    </source>
</evidence>
<evidence type="ECO:0000256" key="11">
    <source>
        <dbReference type="ARBA" id="ARBA00023014"/>
    </source>
</evidence>
<comment type="similarity">
    <text evidence="3 14">Belongs to the Nth/MutY family.</text>
</comment>
<name>A0AA37WJ08_9ALTE</name>
<evidence type="ECO:0000313" key="16">
    <source>
        <dbReference type="EMBL" id="GLR71733.1"/>
    </source>
</evidence>
<dbReference type="PROSITE" id="PS01155">
    <property type="entry name" value="ENDONUCLEASE_III_2"/>
    <property type="match status" value="1"/>
</dbReference>
<evidence type="ECO:0000256" key="12">
    <source>
        <dbReference type="ARBA" id="ARBA00023204"/>
    </source>
</evidence>
<reference evidence="16" key="2">
    <citation type="submission" date="2023-01" db="EMBL/GenBank/DDBJ databases">
        <title>Draft genome sequence of Agaribacter marinus strain NBRC 110023.</title>
        <authorList>
            <person name="Sun Q."/>
            <person name="Mori K."/>
        </authorList>
    </citation>
    <scope>NUCLEOTIDE SEQUENCE</scope>
    <source>
        <strain evidence="16">NBRC 110023</strain>
    </source>
</reference>
<reference evidence="16" key="1">
    <citation type="journal article" date="2014" name="Int. J. Syst. Evol. Microbiol.">
        <title>Complete genome sequence of Corynebacterium casei LMG S-19264T (=DSM 44701T), isolated from a smear-ripened cheese.</title>
        <authorList>
            <consortium name="US DOE Joint Genome Institute (JGI-PGF)"/>
            <person name="Walter F."/>
            <person name="Albersmeier A."/>
            <person name="Kalinowski J."/>
            <person name="Ruckert C."/>
        </authorList>
    </citation>
    <scope>NUCLEOTIDE SEQUENCE</scope>
    <source>
        <strain evidence="16">NBRC 110023</strain>
    </source>
</reference>
<dbReference type="Pfam" id="PF14815">
    <property type="entry name" value="NUDIX_4"/>
    <property type="match status" value="1"/>
</dbReference>
<dbReference type="GO" id="GO:0051539">
    <property type="term" value="F:4 iron, 4 sulfur cluster binding"/>
    <property type="evidence" value="ECO:0007669"/>
    <property type="project" value="UniProtKB-UniRule"/>
</dbReference>
<keyword evidence="7" id="KW-0479">Metal-binding</keyword>
<dbReference type="InterPro" id="IPR044298">
    <property type="entry name" value="MIG/MutY"/>
</dbReference>
<dbReference type="InterPro" id="IPR029119">
    <property type="entry name" value="MutY_C"/>
</dbReference>
<evidence type="ECO:0000256" key="7">
    <source>
        <dbReference type="ARBA" id="ARBA00022723"/>
    </source>
</evidence>
<keyword evidence="6" id="KW-0004">4Fe-4S</keyword>
<dbReference type="CDD" id="cd00056">
    <property type="entry name" value="ENDO3c"/>
    <property type="match status" value="1"/>
</dbReference>
<comment type="function">
    <text evidence="2">Adenine glycosylase active on G-A mispairs. MutY also corrects error-prone DNA synthesis past GO lesions which are due to the oxidatively damaged form of guanine: 7,8-dihydro-8-oxoguanine (8-oxo-dGTP).</text>
</comment>
<dbReference type="Gene3D" id="1.10.340.30">
    <property type="entry name" value="Hypothetical protein, domain 2"/>
    <property type="match status" value="1"/>
</dbReference>
<proteinExistence type="inferred from homology"/>
<dbReference type="FunFam" id="1.10.340.30:FF:000002">
    <property type="entry name" value="Adenine DNA glycosylase"/>
    <property type="match status" value="1"/>
</dbReference>
<dbReference type="GO" id="GO:0006284">
    <property type="term" value="P:base-excision repair"/>
    <property type="evidence" value="ECO:0007669"/>
    <property type="project" value="UniProtKB-UniRule"/>
</dbReference>
<evidence type="ECO:0000256" key="3">
    <source>
        <dbReference type="ARBA" id="ARBA00008343"/>
    </source>
</evidence>
<dbReference type="NCBIfam" id="TIGR01084">
    <property type="entry name" value="mutY"/>
    <property type="match status" value="1"/>
</dbReference>
<evidence type="ECO:0000256" key="13">
    <source>
        <dbReference type="ARBA" id="ARBA00023295"/>
    </source>
</evidence>
<dbReference type="InterPro" id="IPR011257">
    <property type="entry name" value="DNA_glycosylase"/>
</dbReference>
<keyword evidence="17" id="KW-1185">Reference proteome</keyword>
<dbReference type="GO" id="GO:0032357">
    <property type="term" value="F:oxidized purine DNA binding"/>
    <property type="evidence" value="ECO:0007669"/>
    <property type="project" value="TreeGrafter"/>
</dbReference>
<dbReference type="EC" id="3.2.2.31" evidence="4 14"/>
<dbReference type="Proteomes" id="UP001156601">
    <property type="component" value="Unassembled WGS sequence"/>
</dbReference>
<organism evidence="16 17">
    <name type="scientific">Agaribacter marinus</name>
    <dbReference type="NCBI Taxonomy" id="1431249"/>
    <lineage>
        <taxon>Bacteria</taxon>
        <taxon>Pseudomonadati</taxon>
        <taxon>Pseudomonadota</taxon>
        <taxon>Gammaproteobacteria</taxon>
        <taxon>Alteromonadales</taxon>
        <taxon>Alteromonadaceae</taxon>
        <taxon>Agaribacter</taxon>
    </lineage>
</organism>
<keyword evidence="11" id="KW-0411">Iron-sulfur</keyword>
<dbReference type="PANTHER" id="PTHR42944">
    <property type="entry name" value="ADENINE DNA GLYCOSYLASE"/>
    <property type="match status" value="1"/>
</dbReference>
<protein>
    <recommendedName>
        <fullName evidence="5 14">Adenine DNA glycosylase</fullName>
        <ecNumber evidence="4 14">3.2.2.31</ecNumber>
    </recommendedName>
</protein>
<dbReference type="InterPro" id="IPR003265">
    <property type="entry name" value="HhH-GPD_domain"/>
</dbReference>
<sequence>MVSKNNDFGFSEKILTWYTTHGRKHLPWQQQKTRYSVWVSEIMLQQTQVATVIPYFERFMAKFPTVCDLANAAQDDVLHLWTGLGYYARARNLHKAAQKVRDEHSSKFPSSFDAVLALPGIGRSTAAAILSLADNQAYVIMDGNVKRVLSRYFAIEGWPGQAKIEAQLWTLAESLKPRARFDDYTQAMMDMGATLCTRSKPSCDSCPVTSHCLANAQGRQSELPHKKPKKALPVKAVRMLIPFCKGSVFLQKRPSTGIWGGLWGFIETSHEDSKQRIRHLSGQASATIRELEGFRHTFSHFHLDISPILIEMNEPRLEINESEHAWFSIHEESQIGLATPTVKIFKQLKARY</sequence>
<dbReference type="Gene3D" id="1.10.1670.10">
    <property type="entry name" value="Helix-hairpin-Helix base-excision DNA repair enzymes (C-terminal)"/>
    <property type="match status" value="1"/>
</dbReference>
<dbReference type="NCBIfam" id="NF008132">
    <property type="entry name" value="PRK10880.1"/>
    <property type="match status" value="1"/>
</dbReference>
<dbReference type="InterPro" id="IPR015797">
    <property type="entry name" value="NUDIX_hydrolase-like_dom_sf"/>
</dbReference>
<dbReference type="SMART" id="SM00478">
    <property type="entry name" value="ENDO3c"/>
    <property type="match status" value="1"/>
</dbReference>
<dbReference type="Pfam" id="PF00730">
    <property type="entry name" value="HhH-GPD"/>
    <property type="match status" value="1"/>
</dbReference>
<dbReference type="SUPFAM" id="SSF48150">
    <property type="entry name" value="DNA-glycosylase"/>
    <property type="match status" value="1"/>
</dbReference>
<evidence type="ECO:0000313" key="17">
    <source>
        <dbReference type="Proteomes" id="UP001156601"/>
    </source>
</evidence>
<keyword evidence="9" id="KW-0378">Hydrolase</keyword>
<dbReference type="InterPro" id="IPR004036">
    <property type="entry name" value="Endonuclease-III-like_CS2"/>
</dbReference>
<dbReference type="AlphaFoldDB" id="A0AA37WJ08"/>
<dbReference type="Gene3D" id="3.90.79.10">
    <property type="entry name" value="Nucleoside Triphosphate Pyrophosphohydrolase"/>
    <property type="match status" value="1"/>
</dbReference>
<evidence type="ECO:0000256" key="8">
    <source>
        <dbReference type="ARBA" id="ARBA00022763"/>
    </source>
</evidence>
<feature type="domain" description="HhH-GPD" evidence="15">
    <location>
        <begin position="43"/>
        <end position="194"/>
    </location>
</feature>
<dbReference type="GO" id="GO:0035485">
    <property type="term" value="F:adenine/guanine mispair binding"/>
    <property type="evidence" value="ECO:0007669"/>
    <property type="project" value="TreeGrafter"/>
</dbReference>
<evidence type="ECO:0000256" key="10">
    <source>
        <dbReference type="ARBA" id="ARBA00023004"/>
    </source>
</evidence>
<comment type="catalytic activity">
    <reaction evidence="1 14">
        <text>Hydrolyzes free adenine bases from 7,8-dihydro-8-oxoguanine:adenine mismatched double-stranded DNA, leaving an apurinic site.</text>
        <dbReference type="EC" id="3.2.2.31"/>
    </reaction>
</comment>
<evidence type="ECO:0000256" key="9">
    <source>
        <dbReference type="ARBA" id="ARBA00022801"/>
    </source>
</evidence>
<gene>
    <name evidence="16" type="primary">mutY</name>
    <name evidence="16" type="ORF">GCM10007852_26410</name>
</gene>
<accession>A0AA37WJ08</accession>
<comment type="caution">
    <text evidence="16">The sequence shown here is derived from an EMBL/GenBank/DDBJ whole genome shotgun (WGS) entry which is preliminary data.</text>
</comment>
<dbReference type="InterPro" id="IPR005760">
    <property type="entry name" value="A/G_AdeGlyc_MutY"/>
</dbReference>
<evidence type="ECO:0000256" key="2">
    <source>
        <dbReference type="ARBA" id="ARBA00002933"/>
    </source>
</evidence>
<dbReference type="GO" id="GO:0000701">
    <property type="term" value="F:purine-specific mismatch base pair DNA N-glycosylase activity"/>
    <property type="evidence" value="ECO:0007669"/>
    <property type="project" value="UniProtKB-EC"/>
</dbReference>
<evidence type="ECO:0000256" key="1">
    <source>
        <dbReference type="ARBA" id="ARBA00000843"/>
    </source>
</evidence>
<dbReference type="GO" id="GO:0046872">
    <property type="term" value="F:metal ion binding"/>
    <property type="evidence" value="ECO:0007669"/>
    <property type="project" value="UniProtKB-UniRule"/>
</dbReference>
<dbReference type="RefSeq" id="WP_284218069.1">
    <property type="nucleotide sequence ID" value="NZ_BSOT01000006.1"/>
</dbReference>
<dbReference type="SUPFAM" id="SSF55811">
    <property type="entry name" value="Nudix"/>
    <property type="match status" value="1"/>
</dbReference>